<comment type="caution">
    <text evidence="2">The sequence shown here is derived from an EMBL/GenBank/DDBJ whole genome shotgun (WGS) entry which is preliminary data.</text>
</comment>
<keyword evidence="2" id="KW-0648">Protein biosynthesis</keyword>
<feature type="compositionally biased region" description="Basic and acidic residues" evidence="1">
    <location>
        <begin position="441"/>
        <end position="452"/>
    </location>
</feature>
<organism evidence="2 3">
    <name type="scientific">Podospora fimiseda</name>
    <dbReference type="NCBI Taxonomy" id="252190"/>
    <lineage>
        <taxon>Eukaryota</taxon>
        <taxon>Fungi</taxon>
        <taxon>Dikarya</taxon>
        <taxon>Ascomycota</taxon>
        <taxon>Pezizomycotina</taxon>
        <taxon>Sordariomycetes</taxon>
        <taxon>Sordariomycetidae</taxon>
        <taxon>Sordariales</taxon>
        <taxon>Podosporaceae</taxon>
        <taxon>Podospora</taxon>
    </lineage>
</organism>
<protein>
    <submittedName>
        <fullName evidence="2">RNA polymerase I-specific transcription initiation factor rrn11</fullName>
    </submittedName>
</protein>
<feature type="compositionally biased region" description="Basic and acidic residues" evidence="1">
    <location>
        <begin position="224"/>
        <end position="237"/>
    </location>
</feature>
<dbReference type="GO" id="GO:0003743">
    <property type="term" value="F:translation initiation factor activity"/>
    <property type="evidence" value="ECO:0007669"/>
    <property type="project" value="UniProtKB-KW"/>
</dbReference>
<feature type="compositionally biased region" description="Low complexity" evidence="1">
    <location>
        <begin position="1"/>
        <end position="14"/>
    </location>
</feature>
<reference evidence="2" key="1">
    <citation type="journal article" date="2023" name="Mol. Phylogenet. Evol.">
        <title>Genome-scale phylogeny and comparative genomics of the fungal order Sordariales.</title>
        <authorList>
            <person name="Hensen N."/>
            <person name="Bonometti L."/>
            <person name="Westerberg I."/>
            <person name="Brannstrom I.O."/>
            <person name="Guillou S."/>
            <person name="Cros-Aarteil S."/>
            <person name="Calhoun S."/>
            <person name="Haridas S."/>
            <person name="Kuo A."/>
            <person name="Mondo S."/>
            <person name="Pangilinan J."/>
            <person name="Riley R."/>
            <person name="LaButti K."/>
            <person name="Andreopoulos B."/>
            <person name="Lipzen A."/>
            <person name="Chen C."/>
            <person name="Yan M."/>
            <person name="Daum C."/>
            <person name="Ng V."/>
            <person name="Clum A."/>
            <person name="Steindorff A."/>
            <person name="Ohm R.A."/>
            <person name="Martin F."/>
            <person name="Silar P."/>
            <person name="Natvig D.O."/>
            <person name="Lalanne C."/>
            <person name="Gautier V."/>
            <person name="Ament-Velasquez S.L."/>
            <person name="Kruys A."/>
            <person name="Hutchinson M.I."/>
            <person name="Powell A.J."/>
            <person name="Barry K."/>
            <person name="Miller A.N."/>
            <person name="Grigoriev I.V."/>
            <person name="Debuchy R."/>
            <person name="Gladieux P."/>
            <person name="Hiltunen Thoren M."/>
            <person name="Johannesson H."/>
        </authorList>
    </citation>
    <scope>NUCLEOTIDE SEQUENCE</scope>
    <source>
        <strain evidence="2">CBS 990.96</strain>
    </source>
</reference>
<feature type="compositionally biased region" description="Acidic residues" evidence="1">
    <location>
        <begin position="238"/>
        <end position="255"/>
    </location>
</feature>
<evidence type="ECO:0000313" key="3">
    <source>
        <dbReference type="Proteomes" id="UP001301958"/>
    </source>
</evidence>
<dbReference type="GO" id="GO:0070860">
    <property type="term" value="C:RNA polymerase I core factor complex"/>
    <property type="evidence" value="ECO:0007669"/>
    <property type="project" value="TreeGrafter"/>
</dbReference>
<feature type="region of interest" description="Disordered" evidence="1">
    <location>
        <begin position="439"/>
        <end position="458"/>
    </location>
</feature>
<evidence type="ECO:0000313" key="2">
    <source>
        <dbReference type="EMBL" id="KAK4231267.1"/>
    </source>
</evidence>
<feature type="compositionally biased region" description="Polar residues" evidence="1">
    <location>
        <begin position="96"/>
        <end position="109"/>
    </location>
</feature>
<feature type="compositionally biased region" description="Polar residues" evidence="1">
    <location>
        <begin position="52"/>
        <end position="61"/>
    </location>
</feature>
<dbReference type="GO" id="GO:0017025">
    <property type="term" value="F:TBP-class protein binding"/>
    <property type="evidence" value="ECO:0007669"/>
    <property type="project" value="TreeGrafter"/>
</dbReference>
<name>A0AAN7BXG2_9PEZI</name>
<feature type="region of interest" description="Disordered" evidence="1">
    <location>
        <begin position="320"/>
        <end position="366"/>
    </location>
</feature>
<reference evidence="2" key="2">
    <citation type="submission" date="2023-05" db="EMBL/GenBank/DDBJ databases">
        <authorList>
            <consortium name="Lawrence Berkeley National Laboratory"/>
            <person name="Steindorff A."/>
            <person name="Hensen N."/>
            <person name="Bonometti L."/>
            <person name="Westerberg I."/>
            <person name="Brannstrom I.O."/>
            <person name="Guillou S."/>
            <person name="Cros-Aarteil S."/>
            <person name="Calhoun S."/>
            <person name="Haridas S."/>
            <person name="Kuo A."/>
            <person name="Mondo S."/>
            <person name="Pangilinan J."/>
            <person name="Riley R."/>
            <person name="Labutti K."/>
            <person name="Andreopoulos B."/>
            <person name="Lipzen A."/>
            <person name="Chen C."/>
            <person name="Yanf M."/>
            <person name="Daum C."/>
            <person name="Ng V."/>
            <person name="Clum A."/>
            <person name="Ohm R."/>
            <person name="Martin F."/>
            <person name="Silar P."/>
            <person name="Natvig D."/>
            <person name="Lalanne C."/>
            <person name="Gautier V."/>
            <person name="Ament-Velasquez S.L."/>
            <person name="Kruys A."/>
            <person name="Hutchinson M.I."/>
            <person name="Powell A.J."/>
            <person name="Barry K."/>
            <person name="Miller A.N."/>
            <person name="Grigoriev I.V."/>
            <person name="Debuchy R."/>
            <person name="Gladieux P."/>
            <person name="Thoren M.H."/>
            <person name="Johannesson H."/>
        </authorList>
    </citation>
    <scope>NUCLEOTIDE SEQUENCE</scope>
    <source>
        <strain evidence="2">CBS 990.96</strain>
    </source>
</reference>
<feature type="compositionally biased region" description="Acidic residues" evidence="1">
    <location>
        <begin position="327"/>
        <end position="360"/>
    </location>
</feature>
<dbReference type="PANTHER" id="PTHR28244">
    <property type="entry name" value="RNA POLYMERASE I-SPECIFIC TRANSCRIPTION INITIATION FACTOR RRN11"/>
    <property type="match status" value="1"/>
</dbReference>
<feature type="compositionally biased region" description="Polar residues" evidence="1">
    <location>
        <begin position="118"/>
        <end position="130"/>
    </location>
</feature>
<dbReference type="EMBL" id="MU865293">
    <property type="protein sequence ID" value="KAK4231267.1"/>
    <property type="molecule type" value="Genomic_DNA"/>
</dbReference>
<dbReference type="Proteomes" id="UP001301958">
    <property type="component" value="Unassembled WGS sequence"/>
</dbReference>
<accession>A0AAN7BXG2</accession>
<gene>
    <name evidence="2" type="ORF">QBC38DRAFT_466271</name>
</gene>
<feature type="region of interest" description="Disordered" evidence="1">
    <location>
        <begin position="490"/>
        <end position="514"/>
    </location>
</feature>
<feature type="compositionally biased region" description="Acidic residues" evidence="1">
    <location>
        <begin position="490"/>
        <end position="502"/>
    </location>
</feature>
<proteinExistence type="predicted"/>
<dbReference type="AlphaFoldDB" id="A0AAN7BXG2"/>
<feature type="region of interest" description="Disordered" evidence="1">
    <location>
        <begin position="1"/>
        <end position="157"/>
    </location>
</feature>
<dbReference type="PANTHER" id="PTHR28244:SF1">
    <property type="entry name" value="RNA POLYMERASE I-SPECIFIC TRANSCRIPTION INITIATION FACTOR RRN11"/>
    <property type="match status" value="1"/>
</dbReference>
<keyword evidence="3" id="KW-1185">Reference proteome</keyword>
<feature type="region of interest" description="Disordered" evidence="1">
    <location>
        <begin position="216"/>
        <end position="257"/>
    </location>
</feature>
<dbReference type="GO" id="GO:0042790">
    <property type="term" value="P:nucleolar large rRNA transcription by RNA polymerase I"/>
    <property type="evidence" value="ECO:0007669"/>
    <property type="project" value="TreeGrafter"/>
</dbReference>
<dbReference type="GO" id="GO:0001164">
    <property type="term" value="F:RNA polymerase I core promoter sequence-specific DNA binding"/>
    <property type="evidence" value="ECO:0007669"/>
    <property type="project" value="TreeGrafter"/>
</dbReference>
<evidence type="ECO:0000256" key="1">
    <source>
        <dbReference type="SAM" id="MobiDB-lite"/>
    </source>
</evidence>
<dbReference type="InterPro" id="IPR053029">
    <property type="entry name" value="RNA_pol_I-specific_init_factor"/>
</dbReference>
<keyword evidence="2" id="KW-0396">Initiation factor</keyword>
<sequence length="514" mass="57707">MVTRSISLTTTTLIKMADRKRKRPSTPSTAGDLDPSDPSHPNNEFINPHAHSPSTLKQFTTAGLAHYEPLPSKQYPGFPHAPATRPRPHAPAPTASTTDHGPLNYTTGSEGDDEANAGDSTTDANPYTTGEDTDSGHTSSLPRKSKSKKGSKEKARNYDSRVGVLVNTIQRCLAEGDIPNAKWAFALLNRMEVRGKKVDLRFEGLWQLGAEVLMREGEPTPGKKQKEEEGVAAKTEMEIAEEEEEGKQEEEGEEDKDVRLARQQENLGRVKSYFECLIQQYPYDKHHPKSTGVVVELYAALFNLETKGVRAVHKRRLERVKEKEENPDLDDDDQDDAEMEMEDQGDEDVEMLDEDGDEEERAMFKRDKNVPEHLSGLTRREIRLREEKNNARLAALEKMGEIAKRMDTVMETVPFNKDQELLRLRAMVSLYLGDLYVPPRPRSEKEEGESKKAKAKQRAKAKAFLGKIKEGGGELDEPDEALWKSLIDADEDGFSSDDDEEEHTILPMFSSMGS</sequence>